<dbReference type="RefSeq" id="WP_162442776.1">
    <property type="nucleotide sequence ID" value="NZ_CP048222.1"/>
</dbReference>
<gene>
    <name evidence="2" type="ORF">GXP67_08650</name>
</gene>
<dbReference type="InterPro" id="IPR016624">
    <property type="entry name" value="UCP014753"/>
</dbReference>
<name>A0A6C0GG12_9BACT</name>
<evidence type="ECO:0000313" key="3">
    <source>
        <dbReference type="Proteomes" id="UP000480178"/>
    </source>
</evidence>
<evidence type="ECO:0000259" key="1">
    <source>
        <dbReference type="Pfam" id="PF10022"/>
    </source>
</evidence>
<proteinExistence type="predicted"/>
<dbReference type="Pfam" id="PF10022">
    <property type="entry name" value="DUF2264"/>
    <property type="match status" value="1"/>
</dbReference>
<dbReference type="InterPro" id="IPR049349">
    <property type="entry name" value="DUF2264_N"/>
</dbReference>
<organism evidence="2 3">
    <name type="scientific">Rhodocytophaga rosea</name>
    <dbReference type="NCBI Taxonomy" id="2704465"/>
    <lineage>
        <taxon>Bacteria</taxon>
        <taxon>Pseudomonadati</taxon>
        <taxon>Bacteroidota</taxon>
        <taxon>Cytophagia</taxon>
        <taxon>Cytophagales</taxon>
        <taxon>Rhodocytophagaceae</taxon>
        <taxon>Rhodocytophaga</taxon>
    </lineage>
</organism>
<dbReference type="KEGG" id="rhoz:GXP67_08650"/>
<dbReference type="PANTHER" id="PTHR35339">
    <property type="entry name" value="LINALOOL DEHYDRATASE_ISOMERASE DOMAIN-CONTAINING PROTEIN"/>
    <property type="match status" value="1"/>
</dbReference>
<accession>A0A6C0GG12</accession>
<dbReference type="Proteomes" id="UP000480178">
    <property type="component" value="Chromosome"/>
</dbReference>
<dbReference type="EMBL" id="CP048222">
    <property type="protein sequence ID" value="QHT66723.1"/>
    <property type="molecule type" value="Genomic_DNA"/>
</dbReference>
<keyword evidence="3" id="KW-1185">Reference proteome</keyword>
<sequence>MIRRSFLQALSLSSLASFSDNKIPLLKQENDREYWLSVLTKLANPVLESLSKGQLKAKMPVEAKPGQEQSRREVTYLEAFGRLLVGMAPWLELGPDDSKEGKLRQQYISLAQQSMVQAVNPGSADYMNFTKGGQPLVDAAFLAHALLRAPTQLWSKLDNSTQQDLINALQSTRVIKPGYNNWLLFSAMVEAALLKFSGKWDAMRVDYAIRQHMAWYKGDGMYGDGPDFHFDYYNSYVIQPMLLDILATMEENGQGNKEIYALVFKRAQRYAAIQERLISPEGTFPPTGRSLTYRFGAFQLLAQVALMKALPTEITPAQVRSALTAVIRKCIEAPGTFDQQGWLRIGLYGSQPGIGEGYISTGSLYLCTAGMLPLGLKPDDEFWASPAADWTAKKVWKGVDVQADKALY</sequence>
<protein>
    <submittedName>
        <fullName evidence="2">DUF2264 domain-containing protein</fullName>
    </submittedName>
</protein>
<dbReference type="AlphaFoldDB" id="A0A6C0GG12"/>
<evidence type="ECO:0000313" key="2">
    <source>
        <dbReference type="EMBL" id="QHT66723.1"/>
    </source>
</evidence>
<dbReference type="PIRSF" id="PIRSF014753">
    <property type="entry name" value="UCP014753"/>
    <property type="match status" value="1"/>
</dbReference>
<feature type="domain" description="DUF2264" evidence="1">
    <location>
        <begin position="31"/>
        <end position="390"/>
    </location>
</feature>
<dbReference type="PANTHER" id="PTHR35339:SF3">
    <property type="entry name" value="DUF2264 DOMAIN-CONTAINING PROTEIN"/>
    <property type="match status" value="1"/>
</dbReference>
<reference evidence="2 3" key="1">
    <citation type="submission" date="2020-01" db="EMBL/GenBank/DDBJ databases">
        <authorList>
            <person name="Kim M.K."/>
        </authorList>
    </citation>
    <scope>NUCLEOTIDE SEQUENCE [LARGE SCALE GENOMIC DNA]</scope>
    <source>
        <strain evidence="2 3">172606-1</strain>
    </source>
</reference>